<feature type="signal peptide" evidence="15">
    <location>
        <begin position="1"/>
        <end position="27"/>
    </location>
</feature>
<comment type="caution">
    <text evidence="11">Lacks conserved residue(s) required for the propagation of feature annotation.</text>
</comment>
<dbReference type="Gene3D" id="4.10.410.20">
    <property type="match status" value="1"/>
</dbReference>
<dbReference type="Pfam" id="PF23263">
    <property type="entry name" value="C8-3_MUC4"/>
    <property type="match status" value="1"/>
</dbReference>
<dbReference type="Pfam" id="PF01033">
    <property type="entry name" value="Somatomedin_B"/>
    <property type="match status" value="1"/>
</dbReference>
<dbReference type="CDD" id="cd00041">
    <property type="entry name" value="CUB"/>
    <property type="match status" value="1"/>
</dbReference>
<dbReference type="PROSITE" id="PS51212">
    <property type="entry name" value="WSC"/>
    <property type="match status" value="1"/>
</dbReference>
<dbReference type="Pfam" id="PF00094">
    <property type="entry name" value="VWD"/>
    <property type="match status" value="1"/>
</dbReference>
<dbReference type="PROSITE" id="PS50070">
    <property type="entry name" value="KRINGLE_2"/>
    <property type="match status" value="1"/>
</dbReference>
<dbReference type="InterPro" id="IPR000859">
    <property type="entry name" value="CUB_dom"/>
</dbReference>
<dbReference type="Pfam" id="PF00084">
    <property type="entry name" value="Sushi"/>
    <property type="match status" value="1"/>
</dbReference>
<dbReference type="PANTHER" id="PTHR13802">
    <property type="entry name" value="MUCIN 4-RELATED"/>
    <property type="match status" value="1"/>
</dbReference>
<keyword evidence="12" id="KW-0768">Sushi</keyword>
<evidence type="ECO:0000256" key="2">
    <source>
        <dbReference type="ARBA" id="ARBA00022572"/>
    </source>
</evidence>
<dbReference type="Gene3D" id="2.40.20.10">
    <property type="entry name" value="Plasminogen Kringle 4"/>
    <property type="match status" value="1"/>
</dbReference>
<dbReference type="Pfam" id="PF00051">
    <property type="entry name" value="Kringle"/>
    <property type="match status" value="1"/>
</dbReference>
<feature type="transmembrane region" description="Helical" evidence="14">
    <location>
        <begin position="1032"/>
        <end position="1055"/>
    </location>
</feature>
<feature type="domain" description="CUB" evidence="16">
    <location>
        <begin position="1007"/>
        <end position="1096"/>
    </location>
</feature>
<evidence type="ECO:0000259" key="16">
    <source>
        <dbReference type="PROSITE" id="PS01180"/>
    </source>
</evidence>
<evidence type="ECO:0000256" key="1">
    <source>
        <dbReference type="ARBA" id="ARBA00004479"/>
    </source>
</evidence>
<dbReference type="InterPro" id="IPR035914">
    <property type="entry name" value="Sperma_CUB_dom_sf"/>
</dbReference>
<dbReference type="SMART" id="SM00130">
    <property type="entry name" value="KR"/>
    <property type="match status" value="1"/>
</dbReference>
<evidence type="ECO:0000256" key="11">
    <source>
        <dbReference type="PROSITE-ProRule" id="PRU00121"/>
    </source>
</evidence>
<evidence type="ECO:0000259" key="17">
    <source>
        <dbReference type="PROSITE" id="PS50070"/>
    </source>
</evidence>
<feature type="disulfide bond" evidence="12">
    <location>
        <begin position="749"/>
        <end position="776"/>
    </location>
</feature>
<dbReference type="GO" id="GO:0016020">
    <property type="term" value="C:membrane"/>
    <property type="evidence" value="ECO:0007669"/>
    <property type="project" value="UniProtKB-SubCell"/>
</dbReference>
<evidence type="ECO:0000256" key="13">
    <source>
        <dbReference type="SAM" id="MobiDB-lite"/>
    </source>
</evidence>
<dbReference type="InterPro" id="IPR005533">
    <property type="entry name" value="AMOP_dom"/>
</dbReference>
<proteinExistence type="predicted"/>
<feature type="domain" description="VWFD" evidence="22">
    <location>
        <begin position="441"/>
        <end position="635"/>
    </location>
</feature>
<dbReference type="SUPFAM" id="SSF49854">
    <property type="entry name" value="Spermadhesin, CUB domain"/>
    <property type="match status" value="1"/>
</dbReference>
<feature type="compositionally biased region" description="Polar residues" evidence="13">
    <location>
        <begin position="1123"/>
        <end position="1141"/>
    </location>
</feature>
<evidence type="ECO:0000256" key="7">
    <source>
        <dbReference type="ARBA" id="ARBA00023136"/>
    </source>
</evidence>
<dbReference type="SMART" id="SM00201">
    <property type="entry name" value="SO"/>
    <property type="match status" value="1"/>
</dbReference>
<organism evidence="23 24">
    <name type="scientific">Labeo rohita</name>
    <name type="common">Indian major carp</name>
    <name type="synonym">Cyprinus rohita</name>
    <dbReference type="NCBI Taxonomy" id="84645"/>
    <lineage>
        <taxon>Eukaryota</taxon>
        <taxon>Metazoa</taxon>
        <taxon>Chordata</taxon>
        <taxon>Craniata</taxon>
        <taxon>Vertebrata</taxon>
        <taxon>Euteleostomi</taxon>
        <taxon>Actinopterygii</taxon>
        <taxon>Neopterygii</taxon>
        <taxon>Teleostei</taxon>
        <taxon>Ostariophysi</taxon>
        <taxon>Cypriniformes</taxon>
        <taxon>Cyprinidae</taxon>
        <taxon>Labeoninae</taxon>
        <taxon>Labeonini</taxon>
        <taxon>Labeo</taxon>
    </lineage>
</organism>
<evidence type="ECO:0000313" key="24">
    <source>
        <dbReference type="Proteomes" id="UP000290572"/>
    </source>
</evidence>
<feature type="compositionally biased region" description="Acidic residues" evidence="13">
    <location>
        <begin position="1111"/>
        <end position="1121"/>
    </location>
</feature>
<dbReference type="InterPro" id="IPR001212">
    <property type="entry name" value="Somatomedin_B_dom"/>
</dbReference>
<evidence type="ECO:0000256" key="4">
    <source>
        <dbReference type="ARBA" id="ARBA00022692"/>
    </source>
</evidence>
<feature type="transmembrane region" description="Helical" evidence="14">
    <location>
        <begin position="780"/>
        <end position="805"/>
    </location>
</feature>
<name>A0A498NG59_LABRO</name>
<dbReference type="PROSITE" id="PS00021">
    <property type="entry name" value="KRINGLE_1"/>
    <property type="match status" value="1"/>
</dbReference>
<dbReference type="GO" id="GO:0016055">
    <property type="term" value="P:Wnt signaling pathway"/>
    <property type="evidence" value="ECO:0007669"/>
    <property type="project" value="UniProtKB-KW"/>
</dbReference>
<dbReference type="SMART" id="SM00321">
    <property type="entry name" value="WSC"/>
    <property type="match status" value="1"/>
</dbReference>
<evidence type="ECO:0000259" key="19">
    <source>
        <dbReference type="PROSITE" id="PS50923"/>
    </source>
</evidence>
<dbReference type="SMART" id="SM00216">
    <property type="entry name" value="VWD"/>
    <property type="match status" value="1"/>
</dbReference>
<dbReference type="PROSITE" id="PS50856">
    <property type="entry name" value="AMOP"/>
    <property type="match status" value="1"/>
</dbReference>
<keyword evidence="9" id="KW-0325">Glycoprotein</keyword>
<dbReference type="InterPro" id="IPR000436">
    <property type="entry name" value="Sushi_SCR_CCP_dom"/>
</dbReference>
<dbReference type="PROSITE" id="PS51233">
    <property type="entry name" value="VWFD"/>
    <property type="match status" value="1"/>
</dbReference>
<dbReference type="SUPFAM" id="SSF57440">
    <property type="entry name" value="Kringle-like"/>
    <property type="match status" value="1"/>
</dbReference>
<protein>
    <recommendedName>
        <fullName evidence="10">Kringle-containing protein marking the eye and the nose</fullName>
    </recommendedName>
</protein>
<dbReference type="SUPFAM" id="SSF57535">
    <property type="entry name" value="Complement control module/SCR domain"/>
    <property type="match status" value="1"/>
</dbReference>
<keyword evidence="6 14" id="KW-1133">Transmembrane helix</keyword>
<dbReference type="SMART" id="SM00032">
    <property type="entry name" value="CCP"/>
    <property type="match status" value="1"/>
</dbReference>
<feature type="domain" description="WSC" evidence="21">
    <location>
        <begin position="909"/>
        <end position="1003"/>
    </location>
</feature>
<evidence type="ECO:0000259" key="20">
    <source>
        <dbReference type="PROSITE" id="PS50958"/>
    </source>
</evidence>
<keyword evidence="8 12" id="KW-1015">Disulfide bond</keyword>
<evidence type="ECO:0000256" key="15">
    <source>
        <dbReference type="SAM" id="SignalP"/>
    </source>
</evidence>
<evidence type="ECO:0000256" key="9">
    <source>
        <dbReference type="ARBA" id="ARBA00023180"/>
    </source>
</evidence>
<dbReference type="PROSITE" id="PS01180">
    <property type="entry name" value="CUB"/>
    <property type="match status" value="1"/>
</dbReference>
<accession>A0A498NG59</accession>
<dbReference type="InterPro" id="IPR013806">
    <property type="entry name" value="Kringle-like"/>
</dbReference>
<dbReference type="FunFam" id="2.40.20.10:FF:000006">
    <property type="entry name" value="Kremen protein 2"/>
    <property type="match status" value="1"/>
</dbReference>
<dbReference type="Proteomes" id="UP000290572">
    <property type="component" value="Unassembled WGS sequence"/>
</dbReference>
<evidence type="ECO:0000313" key="23">
    <source>
        <dbReference type="EMBL" id="RXN30818.1"/>
    </source>
</evidence>
<dbReference type="InterPro" id="IPR036024">
    <property type="entry name" value="Somatomedin_B-like_dom_sf"/>
</dbReference>
<evidence type="ECO:0000256" key="14">
    <source>
        <dbReference type="SAM" id="Phobius"/>
    </source>
</evidence>
<dbReference type="InterPro" id="IPR051495">
    <property type="entry name" value="Epithelial_Barrier/Signaling"/>
</dbReference>
<evidence type="ECO:0000259" key="22">
    <source>
        <dbReference type="PROSITE" id="PS51233"/>
    </source>
</evidence>
<sequence length="1238" mass="137360">MLCKYKDKIHLCMFIVLLLQLLSRTAAQSCANSCGEKLNTCSCHATCESLKDCCADYKQFCLDIEPYSGSLLGGRDFKILNATFEQNINLTCRFNSEILTEGYVDESGVGHCISPLLYESGWIPFEVSTDGVNYDRAGRWLSVHHSKLSPFYTIVMVNATQWQYYGTPNVSGDLKMIWIPSLIKAETVNVELWGYNETGEAYSANWEAEWKYLYTVTRDVPNVGTFVFTPQIAEKPYSLWDLGSMRIIPSTKPDGAQNVNALWSGAHAIAWHLEEAFRMDSAGWALEKCINWDKEEKAMPSFQTEIIDCPCTLAQARADTGRFHTDYGCDIEAGSFCVYHPGAVHCVRAIQGSPEYGAGQQCCYDSTGAQVLTGDSIGGSTPDRGHDWGDPPYKKPPRVPGFSHWKYDVISFYYCCLWSDNCEYYFTHRPSSDCRTYHPPRTAAVLGDPHFMTFDGVTFTFNGKGEYSLVHSPHYDLSVQGRTEPMKFENGTVAMATRLSSVAMREKDSDIIEVRLGDQVDELKVLMNQQVLSFSEQKWIDLKGVFVFSPNPTNVTVMFPSGTGVEVRAGQGVMTLTVLLPHNLQNHTQGLLGTMNDDPEDDFTSSSGVIIPLNSSAQDIFTYCAGWAITNETSLFTYDSTYLLYEYYYAPKHDPSFIPNFSVTEDPEDPLLEPTLNLCAGEGASFCKYDALSMRSLEQGNATLLAYRSHTATRKALAPVQSCGWLSPPNHGQKEGTLYLEGATVDFSCNDGYRLYGSQERTCQADGTWTGRDTHCVADFTLAIVLGSVGAVLALVVMVIAIVVYTKKQKKAIGFLDSPQRATECYTANGEDYRGRQNQTSLEGGRPCLFWNETFQHPYNTNKYPNGEGGLGPHNFCRNPDGDVRPWCYIADLEDGIYWKYCDIPSCQMPGNLGCFKDNGDPTPLSGGYQTSNKLTIQNCISFCRNQRYKLAGMESGYACFCGNDLDYHRHGDAPSTECNHVCFGDHTQPCGGDGRVIVFDTKVGACGGNYTSTSAVIYSPDFPDKYRPGRVCYWTIQVPGASVILFNFTFFNIVDQTDMVELLDGYSNQVVARFDGRNPPRDIVNITADFLIATYYFPTALRNQAVTPVEGDDDGDEEDTSTMRPHTGSTTAKSNTSQNGKSPLRYYVITSSPANMPVWTIYALAALLTLTVIAMVAKLLLHLTVKSPSIPSISGSDSCAQSTTSEPWIIFYRPSTISLFKKKLKNHHGDLSPLVGN</sequence>
<reference evidence="23 24" key="1">
    <citation type="submission" date="2018-03" db="EMBL/GenBank/DDBJ databases">
        <title>Draft genome sequence of Rohu Carp (Labeo rohita).</title>
        <authorList>
            <person name="Das P."/>
            <person name="Kushwaha B."/>
            <person name="Joshi C.G."/>
            <person name="Kumar D."/>
            <person name="Nagpure N.S."/>
            <person name="Sahoo L."/>
            <person name="Das S.P."/>
            <person name="Bit A."/>
            <person name="Patnaik S."/>
            <person name="Meher P.K."/>
            <person name="Jayasankar P."/>
            <person name="Koringa P.G."/>
            <person name="Patel N.V."/>
            <person name="Hinsu A.T."/>
            <person name="Kumar R."/>
            <person name="Pandey M."/>
            <person name="Agarwal S."/>
            <person name="Srivastava S."/>
            <person name="Singh M."/>
            <person name="Iquebal M.A."/>
            <person name="Jaiswal S."/>
            <person name="Angadi U.B."/>
            <person name="Kumar N."/>
            <person name="Raza M."/>
            <person name="Shah T.M."/>
            <person name="Rai A."/>
            <person name="Jena J.K."/>
        </authorList>
    </citation>
    <scope>NUCLEOTIDE SEQUENCE [LARGE SCALE GENOMIC DNA]</scope>
    <source>
        <strain evidence="23">DASCIFA01</strain>
        <tissue evidence="23">Testis</tissue>
    </source>
</reference>
<dbReference type="InterPro" id="IPR018056">
    <property type="entry name" value="Kringle_CS"/>
</dbReference>
<keyword evidence="4 14" id="KW-0812">Transmembrane</keyword>
<dbReference type="InterPro" id="IPR000001">
    <property type="entry name" value="Kringle"/>
</dbReference>
<dbReference type="InterPro" id="IPR002889">
    <property type="entry name" value="WSC_carb-bd"/>
</dbReference>
<dbReference type="SUPFAM" id="SSF90188">
    <property type="entry name" value="Somatomedin B domain"/>
    <property type="match status" value="1"/>
</dbReference>
<keyword evidence="3" id="KW-0879">Wnt signaling pathway</keyword>
<keyword evidence="24" id="KW-1185">Reference proteome</keyword>
<dbReference type="SMART" id="SM00723">
    <property type="entry name" value="AMOP"/>
    <property type="match status" value="1"/>
</dbReference>
<evidence type="ECO:0000256" key="5">
    <source>
        <dbReference type="ARBA" id="ARBA00022729"/>
    </source>
</evidence>
<dbReference type="PROSITE" id="PS00524">
    <property type="entry name" value="SMB_1"/>
    <property type="match status" value="1"/>
</dbReference>
<evidence type="ECO:0000256" key="3">
    <source>
        <dbReference type="ARBA" id="ARBA00022687"/>
    </source>
</evidence>
<keyword evidence="7 14" id="KW-0472">Membrane</keyword>
<dbReference type="PANTHER" id="PTHR13802:SF63">
    <property type="entry name" value="SUSHI DOMAIN-CONTAINING PROTEIN 2"/>
    <property type="match status" value="1"/>
</dbReference>
<dbReference type="SMART" id="SM00042">
    <property type="entry name" value="CUB"/>
    <property type="match status" value="1"/>
</dbReference>
<dbReference type="InterPro" id="IPR056619">
    <property type="entry name" value="C8-3_MUC4"/>
</dbReference>
<feature type="region of interest" description="Disordered" evidence="13">
    <location>
        <begin position="1108"/>
        <end position="1141"/>
    </location>
</feature>
<dbReference type="Pfam" id="PF03782">
    <property type="entry name" value="AMOP"/>
    <property type="match status" value="1"/>
</dbReference>
<dbReference type="InterPro" id="IPR038178">
    <property type="entry name" value="Kringle_sf"/>
</dbReference>
<dbReference type="CDD" id="cd00108">
    <property type="entry name" value="KR"/>
    <property type="match status" value="1"/>
</dbReference>
<comment type="subcellular location">
    <subcellularLocation>
        <location evidence="1">Membrane</location>
        <topology evidence="1">Single-pass type I membrane protein</topology>
    </subcellularLocation>
</comment>
<comment type="caution">
    <text evidence="23">The sequence shown here is derived from an EMBL/GenBank/DDBJ whole genome shotgun (WGS) entry which is preliminary data.</text>
</comment>
<dbReference type="CDD" id="cd00033">
    <property type="entry name" value="CCP"/>
    <property type="match status" value="1"/>
</dbReference>
<feature type="domain" description="SMB" evidence="20">
    <location>
        <begin position="26"/>
        <end position="67"/>
    </location>
</feature>
<feature type="domain" description="Kringle" evidence="17">
    <location>
        <begin position="824"/>
        <end position="907"/>
    </location>
</feature>
<dbReference type="InterPro" id="IPR035976">
    <property type="entry name" value="Sushi/SCR/CCP_sf"/>
</dbReference>
<dbReference type="Gene3D" id="2.60.120.290">
    <property type="entry name" value="Spermadhesin, CUB domain"/>
    <property type="match status" value="1"/>
</dbReference>
<dbReference type="AlphaFoldDB" id="A0A498NG59"/>
<keyword evidence="2 11" id="KW-0420">Kringle</keyword>
<evidence type="ECO:0000256" key="6">
    <source>
        <dbReference type="ARBA" id="ARBA00022989"/>
    </source>
</evidence>
<feature type="domain" description="Sushi" evidence="19">
    <location>
        <begin position="721"/>
        <end position="778"/>
    </location>
</feature>
<dbReference type="EMBL" id="QBIY01011545">
    <property type="protein sequence ID" value="RXN30818.1"/>
    <property type="molecule type" value="Genomic_DNA"/>
</dbReference>
<evidence type="ECO:0000256" key="10">
    <source>
        <dbReference type="ARBA" id="ARBA00032328"/>
    </source>
</evidence>
<dbReference type="Pfam" id="PF01822">
    <property type="entry name" value="WSC"/>
    <property type="match status" value="1"/>
</dbReference>
<dbReference type="PRINTS" id="PR00018">
    <property type="entry name" value="KRINGLE"/>
</dbReference>
<feature type="transmembrane region" description="Helical" evidence="14">
    <location>
        <begin position="1160"/>
        <end position="1182"/>
    </location>
</feature>
<feature type="chain" id="PRO_5019856257" description="Kringle-containing protein marking the eye and the nose" evidence="15">
    <location>
        <begin position="28"/>
        <end position="1238"/>
    </location>
</feature>
<gene>
    <name evidence="23" type="ORF">ROHU_017488</name>
</gene>
<dbReference type="InterPro" id="IPR001846">
    <property type="entry name" value="VWF_type-D"/>
</dbReference>
<dbReference type="PROSITE" id="PS50923">
    <property type="entry name" value="SUSHI"/>
    <property type="match status" value="1"/>
</dbReference>
<dbReference type="Gene3D" id="2.10.70.10">
    <property type="entry name" value="Complement Module, domain 1"/>
    <property type="match status" value="1"/>
</dbReference>
<dbReference type="PROSITE" id="PS50958">
    <property type="entry name" value="SMB_2"/>
    <property type="match status" value="1"/>
</dbReference>
<keyword evidence="5 15" id="KW-0732">Signal</keyword>
<evidence type="ECO:0000256" key="8">
    <source>
        <dbReference type="ARBA" id="ARBA00023157"/>
    </source>
</evidence>
<evidence type="ECO:0000259" key="21">
    <source>
        <dbReference type="PROSITE" id="PS51212"/>
    </source>
</evidence>
<evidence type="ECO:0000259" key="18">
    <source>
        <dbReference type="PROSITE" id="PS50856"/>
    </source>
</evidence>
<evidence type="ECO:0000256" key="12">
    <source>
        <dbReference type="PROSITE-ProRule" id="PRU00302"/>
    </source>
</evidence>
<dbReference type="Pfam" id="PF00431">
    <property type="entry name" value="CUB"/>
    <property type="match status" value="1"/>
</dbReference>
<feature type="domain" description="AMOP" evidence="18">
    <location>
        <begin position="281"/>
        <end position="429"/>
    </location>
</feature>